<dbReference type="AlphaFoldDB" id="A0A670K6H8"/>
<dbReference type="FunFam" id="2.40.10.10:FF:000068">
    <property type="entry name" value="transmembrane protease serine 2"/>
    <property type="match status" value="1"/>
</dbReference>
<proteinExistence type="inferred from homology"/>
<keyword evidence="2" id="KW-1015">Disulfide bond</keyword>
<dbReference type="OMA" id="NRGTHAS"/>
<reference evidence="4" key="2">
    <citation type="submission" date="2025-08" db="UniProtKB">
        <authorList>
            <consortium name="Ensembl"/>
        </authorList>
    </citation>
    <scope>IDENTIFICATION</scope>
</reference>
<keyword evidence="5" id="KW-1185">Reference proteome</keyword>
<dbReference type="GeneTree" id="ENSGT00940000155138"/>
<dbReference type="CDD" id="cd00190">
    <property type="entry name" value="Tryp_SPc"/>
    <property type="match status" value="1"/>
</dbReference>
<accession>A0A670K6H8</accession>
<sequence length="302" mass="33155">MLVASITLSNHPILCRPLLLGQVLINLSFAPCPSDCSWFLSAACGQPEVKHTTRLTGWQEADEGEWPWTVSIRRNRVHVCGGSLISSQWVVTAAFDGREVQDMATLNLMRVLNVGEYELTAPSAAMFSSNVNKIIIHPFYAGVGLSADIALVQLANAVRFSKMIMPVCLPNTFQPFVFYGGMMCWIAGWGVDTDHLLFWPFPHFSGANRNGHHNGDPVSFSWQGDSGGPLVCQQNDIWFLTGVSITFGCVESSQPGIYTLVTSFMDWIEDTTHEKLAATDVHTSLATLLIPLLLLALTNVLL</sequence>
<dbReference type="SUPFAM" id="SSF50494">
    <property type="entry name" value="Trypsin-like serine proteases"/>
    <property type="match status" value="1"/>
</dbReference>
<dbReference type="InterPro" id="IPR043504">
    <property type="entry name" value="Peptidase_S1_PA_chymotrypsin"/>
</dbReference>
<dbReference type="GO" id="GO:0005576">
    <property type="term" value="C:extracellular region"/>
    <property type="evidence" value="ECO:0007669"/>
    <property type="project" value="UniProtKB-ARBA"/>
</dbReference>
<dbReference type="GO" id="GO:0006508">
    <property type="term" value="P:proteolysis"/>
    <property type="evidence" value="ECO:0007669"/>
    <property type="project" value="InterPro"/>
</dbReference>
<reference evidence="4" key="3">
    <citation type="submission" date="2025-09" db="UniProtKB">
        <authorList>
            <consortium name="Ensembl"/>
        </authorList>
    </citation>
    <scope>IDENTIFICATION</scope>
</reference>
<dbReference type="InterPro" id="IPR009003">
    <property type="entry name" value="Peptidase_S1_PA"/>
</dbReference>
<protein>
    <recommendedName>
        <fullName evidence="3">Peptidase S1 domain-containing protein</fullName>
    </recommendedName>
</protein>
<dbReference type="Proteomes" id="UP000472272">
    <property type="component" value="Chromosome 13"/>
</dbReference>
<dbReference type="PANTHER" id="PTHR24253">
    <property type="entry name" value="TRANSMEMBRANE PROTEASE SERINE"/>
    <property type="match status" value="1"/>
</dbReference>
<dbReference type="PRINTS" id="PR00722">
    <property type="entry name" value="CHYMOTRYPSIN"/>
</dbReference>
<dbReference type="SMART" id="SM00020">
    <property type="entry name" value="Tryp_SPc"/>
    <property type="match status" value="1"/>
</dbReference>
<evidence type="ECO:0000313" key="4">
    <source>
        <dbReference type="Ensembl" id="ENSPMRP00000032431.1"/>
    </source>
</evidence>
<feature type="domain" description="Peptidase S1" evidence="3">
    <location>
        <begin position="55"/>
        <end position="273"/>
    </location>
</feature>
<evidence type="ECO:0000256" key="2">
    <source>
        <dbReference type="ARBA" id="ARBA00023157"/>
    </source>
</evidence>
<dbReference type="InterPro" id="IPR001254">
    <property type="entry name" value="Trypsin_dom"/>
</dbReference>
<dbReference type="PANTHER" id="PTHR24253:SF153">
    <property type="entry name" value="SERINE PROTEASE HEPSIN"/>
    <property type="match status" value="1"/>
</dbReference>
<dbReference type="PROSITE" id="PS50240">
    <property type="entry name" value="TRYPSIN_DOM"/>
    <property type="match status" value="1"/>
</dbReference>
<organism evidence="4 5">
    <name type="scientific">Podarcis muralis</name>
    <name type="common">Wall lizard</name>
    <name type="synonym">Lacerta muralis</name>
    <dbReference type="NCBI Taxonomy" id="64176"/>
    <lineage>
        <taxon>Eukaryota</taxon>
        <taxon>Metazoa</taxon>
        <taxon>Chordata</taxon>
        <taxon>Craniata</taxon>
        <taxon>Vertebrata</taxon>
        <taxon>Euteleostomi</taxon>
        <taxon>Lepidosauria</taxon>
        <taxon>Squamata</taxon>
        <taxon>Bifurcata</taxon>
        <taxon>Unidentata</taxon>
        <taxon>Episquamata</taxon>
        <taxon>Laterata</taxon>
        <taxon>Lacertibaenia</taxon>
        <taxon>Lacertidae</taxon>
        <taxon>Podarcis</taxon>
    </lineage>
</organism>
<evidence type="ECO:0000313" key="5">
    <source>
        <dbReference type="Proteomes" id="UP000472272"/>
    </source>
</evidence>
<evidence type="ECO:0000259" key="3">
    <source>
        <dbReference type="PROSITE" id="PS50240"/>
    </source>
</evidence>
<dbReference type="Ensembl" id="ENSPMRT00000034387.1">
    <property type="protein sequence ID" value="ENSPMRP00000032431.1"/>
    <property type="gene ID" value="ENSPMRG00000021004.1"/>
</dbReference>
<evidence type="ECO:0000256" key="1">
    <source>
        <dbReference type="ARBA" id="ARBA00009228"/>
    </source>
</evidence>
<dbReference type="GO" id="GO:0004252">
    <property type="term" value="F:serine-type endopeptidase activity"/>
    <property type="evidence" value="ECO:0007669"/>
    <property type="project" value="InterPro"/>
</dbReference>
<name>A0A670K6H8_PODMU</name>
<dbReference type="InterPro" id="IPR001314">
    <property type="entry name" value="Peptidase_S1A"/>
</dbReference>
<dbReference type="Gene3D" id="2.40.10.10">
    <property type="entry name" value="Trypsin-like serine proteases"/>
    <property type="match status" value="3"/>
</dbReference>
<dbReference type="Pfam" id="PF00089">
    <property type="entry name" value="Trypsin"/>
    <property type="match status" value="1"/>
</dbReference>
<comment type="similarity">
    <text evidence="1">Belongs to the peptidase S1 family. Snake venom subfamily.</text>
</comment>
<reference evidence="4 5" key="1">
    <citation type="journal article" date="2019" name="Proc. Natl. Acad. Sci. U.S.A.">
        <title>Regulatory changes in pterin and carotenoid genes underlie balanced color polymorphisms in the wall lizard.</title>
        <authorList>
            <person name="Andrade P."/>
            <person name="Pinho C."/>
            <person name="Perez I de Lanuza G."/>
            <person name="Afonso S."/>
            <person name="Brejcha J."/>
            <person name="Rubin C.J."/>
            <person name="Wallerman O."/>
            <person name="Pereira P."/>
            <person name="Sabatino S.J."/>
            <person name="Bellati A."/>
            <person name="Pellitteri-Rosa D."/>
            <person name="Bosakova Z."/>
            <person name="Bunikis I."/>
            <person name="Carretero M.A."/>
            <person name="Feiner N."/>
            <person name="Marsik P."/>
            <person name="Pauperio F."/>
            <person name="Salvi D."/>
            <person name="Soler L."/>
            <person name="While G.M."/>
            <person name="Uller T."/>
            <person name="Font E."/>
            <person name="Andersson L."/>
            <person name="Carneiro M."/>
        </authorList>
    </citation>
    <scope>NUCLEOTIDE SEQUENCE</scope>
</reference>